<feature type="region of interest" description="Disordered" evidence="1">
    <location>
        <begin position="1"/>
        <end position="22"/>
    </location>
</feature>
<dbReference type="PANTHER" id="PTHR30543">
    <property type="entry name" value="CHROMATE REDUCTASE"/>
    <property type="match status" value="1"/>
</dbReference>
<dbReference type="STRING" id="1296120.A0A1B9H4E0"/>
<dbReference type="Gene3D" id="3.40.50.360">
    <property type="match status" value="1"/>
</dbReference>
<evidence type="ECO:0000256" key="1">
    <source>
        <dbReference type="SAM" id="MobiDB-lite"/>
    </source>
</evidence>
<feature type="domain" description="NADPH-dependent FMN reductase-like" evidence="2">
    <location>
        <begin position="25"/>
        <end position="180"/>
    </location>
</feature>
<reference evidence="4" key="2">
    <citation type="submission" date="2013-12" db="EMBL/GenBank/DDBJ databases">
        <title>Evolution of pathogenesis and genome organization in the Tremellales.</title>
        <authorList>
            <person name="Cuomo C."/>
            <person name="Litvintseva A."/>
            <person name="Heitman J."/>
            <person name="Chen Y."/>
            <person name="Sun S."/>
            <person name="Springer D."/>
            <person name="Dromer F."/>
            <person name="Young S."/>
            <person name="Zeng Q."/>
            <person name="Chapman S."/>
            <person name="Gujja S."/>
            <person name="Saif S."/>
            <person name="Birren B."/>
        </authorList>
    </citation>
    <scope>NUCLEOTIDE SEQUENCE [LARGE SCALE GENOMIC DNA]</scope>
    <source>
        <strain evidence="4">BCC8398</strain>
    </source>
</reference>
<sequence>MTRTTTTAAAAAAATTTQTEGERAPRIGVMVCSTRKPRACPQIAKFIIDTIRHPAGASEDQIPRAKEADATLHLVDLEEWSLPLFDESGVPSQILDPTQYDHEHTRRWSAEISSYDAFIFVTPQYNWGYPASLKNAIDYLYHEWKGKPAMIVTYGGHGGGKCGAQLRQVLEGIHMVPTSQNVELSFGGKGMTIHAAQGKDLGLENGTGTGTGLWGGVERERIAEMYGELIDLLALAPKLDH</sequence>
<dbReference type="SUPFAM" id="SSF52218">
    <property type="entry name" value="Flavoproteins"/>
    <property type="match status" value="1"/>
</dbReference>
<dbReference type="PANTHER" id="PTHR30543:SF21">
    <property type="entry name" value="NAD(P)H-DEPENDENT FMN REDUCTASE LOT6"/>
    <property type="match status" value="1"/>
</dbReference>
<reference evidence="3 4" key="1">
    <citation type="submission" date="2013-07" db="EMBL/GenBank/DDBJ databases">
        <title>The Genome Sequence of Cryptococcus heveanensis BCC8398.</title>
        <authorList>
            <consortium name="The Broad Institute Genome Sequencing Platform"/>
            <person name="Cuomo C."/>
            <person name="Litvintseva A."/>
            <person name="Chen Y."/>
            <person name="Heitman J."/>
            <person name="Sun S."/>
            <person name="Springer D."/>
            <person name="Dromer F."/>
            <person name="Young S.K."/>
            <person name="Zeng Q."/>
            <person name="Gargeya S."/>
            <person name="Fitzgerald M."/>
            <person name="Abouelleil A."/>
            <person name="Alvarado L."/>
            <person name="Berlin A.M."/>
            <person name="Chapman S.B."/>
            <person name="Dewar J."/>
            <person name="Goldberg J."/>
            <person name="Griggs A."/>
            <person name="Gujja S."/>
            <person name="Hansen M."/>
            <person name="Howarth C."/>
            <person name="Imamovic A."/>
            <person name="Larimer J."/>
            <person name="McCowan C."/>
            <person name="Murphy C."/>
            <person name="Pearson M."/>
            <person name="Priest M."/>
            <person name="Roberts A."/>
            <person name="Saif S."/>
            <person name="Shea T."/>
            <person name="Sykes S."/>
            <person name="Wortman J."/>
            <person name="Nusbaum C."/>
            <person name="Birren B."/>
        </authorList>
    </citation>
    <scope>NUCLEOTIDE SEQUENCE [LARGE SCALE GENOMIC DNA]</scope>
    <source>
        <strain evidence="3 4">BCC8398</strain>
    </source>
</reference>
<dbReference type="GO" id="GO:0016491">
    <property type="term" value="F:oxidoreductase activity"/>
    <property type="evidence" value="ECO:0007669"/>
    <property type="project" value="InterPro"/>
</dbReference>
<dbReference type="EMBL" id="KI669492">
    <property type="protein sequence ID" value="OCF38136.1"/>
    <property type="molecule type" value="Genomic_DNA"/>
</dbReference>
<dbReference type="InterPro" id="IPR005025">
    <property type="entry name" value="FMN_Rdtase-like_dom"/>
</dbReference>
<dbReference type="InterPro" id="IPR029039">
    <property type="entry name" value="Flavoprotein-like_sf"/>
</dbReference>
<dbReference type="InterPro" id="IPR050712">
    <property type="entry name" value="NAD(P)H-dep_reductase"/>
</dbReference>
<evidence type="ECO:0000313" key="3">
    <source>
        <dbReference type="EMBL" id="OCF38136.1"/>
    </source>
</evidence>
<organism evidence="3 4">
    <name type="scientific">Kwoniella heveanensis BCC8398</name>
    <dbReference type="NCBI Taxonomy" id="1296120"/>
    <lineage>
        <taxon>Eukaryota</taxon>
        <taxon>Fungi</taxon>
        <taxon>Dikarya</taxon>
        <taxon>Basidiomycota</taxon>
        <taxon>Agaricomycotina</taxon>
        <taxon>Tremellomycetes</taxon>
        <taxon>Tremellales</taxon>
        <taxon>Cryptococcaceae</taxon>
        <taxon>Kwoniella</taxon>
    </lineage>
</organism>
<dbReference type="Pfam" id="PF03358">
    <property type="entry name" value="FMN_red"/>
    <property type="match status" value="1"/>
</dbReference>
<evidence type="ECO:0000259" key="2">
    <source>
        <dbReference type="Pfam" id="PF03358"/>
    </source>
</evidence>
<keyword evidence="4" id="KW-1185">Reference proteome</keyword>
<dbReference type="GO" id="GO:0005829">
    <property type="term" value="C:cytosol"/>
    <property type="evidence" value="ECO:0007669"/>
    <property type="project" value="TreeGrafter"/>
</dbReference>
<proteinExistence type="predicted"/>
<protein>
    <recommendedName>
        <fullName evidence="2">NADPH-dependent FMN reductase-like domain-containing protein</fullName>
    </recommendedName>
</protein>
<dbReference type="AlphaFoldDB" id="A0A1B9H4E0"/>
<feature type="compositionally biased region" description="Low complexity" evidence="1">
    <location>
        <begin position="1"/>
        <end position="17"/>
    </location>
</feature>
<accession>A0A1B9H4E0</accession>
<gene>
    <name evidence="3" type="ORF">I316_00360</name>
</gene>
<evidence type="ECO:0000313" key="4">
    <source>
        <dbReference type="Proteomes" id="UP000092666"/>
    </source>
</evidence>
<name>A0A1B9H4E0_9TREE</name>
<dbReference type="GO" id="GO:0010181">
    <property type="term" value="F:FMN binding"/>
    <property type="evidence" value="ECO:0007669"/>
    <property type="project" value="TreeGrafter"/>
</dbReference>
<dbReference type="OrthoDB" id="68575at2759"/>
<dbReference type="Proteomes" id="UP000092666">
    <property type="component" value="Unassembled WGS sequence"/>
</dbReference>